<evidence type="ECO:0000313" key="5">
    <source>
        <dbReference type="Proteomes" id="UP000662572"/>
    </source>
</evidence>
<reference evidence="4" key="1">
    <citation type="journal article" date="2014" name="Int. J. Syst. Evol. Microbiol.">
        <title>Complete genome sequence of Corynebacterium casei LMG S-19264T (=DSM 44701T), isolated from a smear-ripened cheese.</title>
        <authorList>
            <consortium name="US DOE Joint Genome Institute (JGI-PGF)"/>
            <person name="Walter F."/>
            <person name="Albersmeier A."/>
            <person name="Kalinowski J."/>
            <person name="Ruckert C."/>
        </authorList>
    </citation>
    <scope>NUCLEOTIDE SEQUENCE</scope>
    <source>
        <strain evidence="4">KCTC 32296</strain>
    </source>
</reference>
<proteinExistence type="predicted"/>
<evidence type="ECO:0000259" key="2">
    <source>
        <dbReference type="Pfam" id="PF04773"/>
    </source>
</evidence>
<dbReference type="RefSeq" id="WP_189486244.1">
    <property type="nucleotide sequence ID" value="NZ_BMZB01000002.1"/>
</dbReference>
<protein>
    <submittedName>
        <fullName evidence="4">Iron dicitrate transporter FecR</fullName>
    </submittedName>
</protein>
<keyword evidence="1" id="KW-0812">Transmembrane</keyword>
<accession>A0A918UU46</accession>
<dbReference type="PIRSF" id="PIRSF018266">
    <property type="entry name" value="FecR"/>
    <property type="match status" value="1"/>
</dbReference>
<dbReference type="Proteomes" id="UP000662572">
    <property type="component" value="Unassembled WGS sequence"/>
</dbReference>
<dbReference type="Gene3D" id="3.55.50.30">
    <property type="match status" value="1"/>
</dbReference>
<dbReference type="Pfam" id="PF16220">
    <property type="entry name" value="DUF4880"/>
    <property type="match status" value="1"/>
</dbReference>
<feature type="domain" description="FecR protein" evidence="2">
    <location>
        <begin position="111"/>
        <end position="202"/>
    </location>
</feature>
<evidence type="ECO:0000256" key="1">
    <source>
        <dbReference type="SAM" id="Phobius"/>
    </source>
</evidence>
<keyword evidence="1" id="KW-1133">Transmembrane helix</keyword>
<feature type="domain" description="FecR N-terminal" evidence="3">
    <location>
        <begin position="13"/>
        <end position="53"/>
    </location>
</feature>
<dbReference type="InterPro" id="IPR032623">
    <property type="entry name" value="FecR_N"/>
</dbReference>
<evidence type="ECO:0000313" key="4">
    <source>
        <dbReference type="EMBL" id="GGZ33119.1"/>
    </source>
</evidence>
<dbReference type="InterPro" id="IPR006860">
    <property type="entry name" value="FecR"/>
</dbReference>
<dbReference type="InterPro" id="IPR012373">
    <property type="entry name" value="Ferrdict_sens_TM"/>
</dbReference>
<dbReference type="GO" id="GO:0016989">
    <property type="term" value="F:sigma factor antagonist activity"/>
    <property type="evidence" value="ECO:0007669"/>
    <property type="project" value="TreeGrafter"/>
</dbReference>
<dbReference type="Pfam" id="PF04773">
    <property type="entry name" value="FecR"/>
    <property type="match status" value="1"/>
</dbReference>
<dbReference type="PANTHER" id="PTHR30273">
    <property type="entry name" value="PERIPLASMIC SIGNAL SENSOR AND SIGMA FACTOR ACTIVATOR FECR-RELATED"/>
    <property type="match status" value="1"/>
</dbReference>
<gene>
    <name evidence="4" type="ORF">GCM10011273_19250</name>
</gene>
<dbReference type="PANTHER" id="PTHR30273:SF2">
    <property type="entry name" value="PROTEIN FECR"/>
    <property type="match status" value="1"/>
</dbReference>
<reference evidence="4" key="2">
    <citation type="submission" date="2020-09" db="EMBL/GenBank/DDBJ databases">
        <authorList>
            <person name="Sun Q."/>
            <person name="Kim S."/>
        </authorList>
    </citation>
    <scope>NUCLEOTIDE SEQUENCE</scope>
    <source>
        <strain evidence="4">KCTC 32296</strain>
    </source>
</reference>
<comment type="caution">
    <text evidence="4">The sequence shown here is derived from an EMBL/GenBank/DDBJ whole genome shotgun (WGS) entry which is preliminary data.</text>
</comment>
<organism evidence="4 5">
    <name type="scientific">Asticcacaulis endophyticus</name>
    <dbReference type="NCBI Taxonomy" id="1395890"/>
    <lineage>
        <taxon>Bacteria</taxon>
        <taxon>Pseudomonadati</taxon>
        <taxon>Pseudomonadota</taxon>
        <taxon>Alphaproteobacteria</taxon>
        <taxon>Caulobacterales</taxon>
        <taxon>Caulobacteraceae</taxon>
        <taxon>Asticcacaulis</taxon>
    </lineage>
</organism>
<dbReference type="AlphaFoldDB" id="A0A918UU46"/>
<dbReference type="EMBL" id="BMZB01000002">
    <property type="protein sequence ID" value="GGZ33119.1"/>
    <property type="molecule type" value="Genomic_DNA"/>
</dbReference>
<sequence>MSANETAKDIDRTAADWVARLDRGALSPQEDRALETWLGGDPRRVGAFARAQAISMSSERAQALGTGFDAAKFAPPPAVSRRQVMWGGGLAAGLAAAGIGAVALNHGQIFETRRGEMKVIPLSDGSVISLNTASKVKVSFSAAQRLVHLIDGEALFDVARDAARPFIVKAGDATIRAIGTSFTVQNLAATPLLVMVREGVVELSDRQSGTLRLTANTLARAEALTLTTAPLPADKVERALAWREGRIAFEGQTLSEAISTFARYSDTRIVIDDPALAREEITGLFQSTDPVGFAQAVALSFGLTAEVSENQVRLSRKS</sequence>
<evidence type="ECO:0000259" key="3">
    <source>
        <dbReference type="Pfam" id="PF16220"/>
    </source>
</evidence>
<keyword evidence="5" id="KW-1185">Reference proteome</keyword>
<name>A0A918UU46_9CAUL</name>
<dbReference type="Gene3D" id="2.60.120.1440">
    <property type="match status" value="1"/>
</dbReference>
<feature type="transmembrane region" description="Helical" evidence="1">
    <location>
        <begin position="84"/>
        <end position="104"/>
    </location>
</feature>
<keyword evidence="1" id="KW-0472">Membrane</keyword>